<dbReference type="EMBL" id="HE573021">
    <property type="protein sequence ID" value="CCC48186.1"/>
    <property type="molecule type" value="Genomic_DNA"/>
</dbReference>
<dbReference type="VEuPathDB" id="TriTrypDB:TvY486_0503870"/>
<reference evidence="1" key="1">
    <citation type="journal article" date="2012" name="Proc. Natl. Acad. Sci. U.S.A.">
        <title>Antigenic diversity is generated by distinct evolutionary mechanisms in African trypanosome species.</title>
        <authorList>
            <person name="Jackson A.P."/>
            <person name="Berry A."/>
            <person name="Aslett M."/>
            <person name="Allison H.C."/>
            <person name="Burton P."/>
            <person name="Vavrova-Anderson J."/>
            <person name="Brown R."/>
            <person name="Browne H."/>
            <person name="Corton N."/>
            <person name="Hauser H."/>
            <person name="Gamble J."/>
            <person name="Gilderthorp R."/>
            <person name="Marcello L."/>
            <person name="McQuillan J."/>
            <person name="Otto T.D."/>
            <person name="Quail M.A."/>
            <person name="Sanders M.J."/>
            <person name="van Tonder A."/>
            <person name="Ginger M.L."/>
            <person name="Field M.C."/>
            <person name="Barry J.D."/>
            <person name="Hertz-Fowler C."/>
            <person name="Berriman M."/>
        </authorList>
    </citation>
    <scope>NUCLEOTIDE SEQUENCE</scope>
    <source>
        <strain evidence="1">Y486</strain>
    </source>
</reference>
<accession>G0TW70</accession>
<organism evidence="1">
    <name type="scientific">Trypanosoma vivax (strain Y486)</name>
    <dbReference type="NCBI Taxonomy" id="1055687"/>
    <lineage>
        <taxon>Eukaryota</taxon>
        <taxon>Discoba</taxon>
        <taxon>Euglenozoa</taxon>
        <taxon>Kinetoplastea</taxon>
        <taxon>Metakinetoplastina</taxon>
        <taxon>Trypanosomatida</taxon>
        <taxon>Trypanosomatidae</taxon>
        <taxon>Trypanosoma</taxon>
        <taxon>Duttonella</taxon>
    </lineage>
</organism>
<protein>
    <submittedName>
        <fullName evidence="1">Uncharacterized protein</fullName>
    </submittedName>
</protein>
<dbReference type="AlphaFoldDB" id="G0TW70"/>
<name>G0TW70_TRYVY</name>
<sequence length="136" mass="15582">MATDTIELVLFFASDRASPGSRLYTPPYPSLPCGGPLNYDSQGNMSAQSTQILFRWSKGILWALWSYRTYPLWSALITIYARGFPPINTIFCSFLMLSREEHFSLSVFIVPLKSTHLKNTSKHLVFPFHIYTTAHW</sequence>
<evidence type="ECO:0000313" key="1">
    <source>
        <dbReference type="EMBL" id="CCC48186.1"/>
    </source>
</evidence>
<gene>
    <name evidence="1" type="ORF">TVY486_0503870</name>
</gene>
<proteinExistence type="predicted"/>